<gene>
    <name evidence="2" type="ORF">A3J64_03135</name>
</gene>
<accession>A0A1G2FE36</accession>
<reference evidence="2 3" key="1">
    <citation type="journal article" date="2016" name="Nat. Commun.">
        <title>Thousands of microbial genomes shed light on interconnected biogeochemical processes in an aquifer system.</title>
        <authorList>
            <person name="Anantharaman K."/>
            <person name="Brown C.T."/>
            <person name="Hug L.A."/>
            <person name="Sharon I."/>
            <person name="Castelle C.J."/>
            <person name="Probst A.J."/>
            <person name="Thomas B.C."/>
            <person name="Singh A."/>
            <person name="Wilkins M.J."/>
            <person name="Karaoz U."/>
            <person name="Brodie E.L."/>
            <person name="Williams K.H."/>
            <person name="Hubbard S.S."/>
            <person name="Banfield J.F."/>
        </authorList>
    </citation>
    <scope>NUCLEOTIDE SEQUENCE [LARGE SCALE GENOMIC DNA]</scope>
</reference>
<comment type="caution">
    <text evidence="2">The sequence shown here is derived from an EMBL/GenBank/DDBJ whole genome shotgun (WGS) entry which is preliminary data.</text>
</comment>
<feature type="transmembrane region" description="Helical" evidence="1">
    <location>
        <begin position="6"/>
        <end position="30"/>
    </location>
</feature>
<dbReference type="Proteomes" id="UP000177061">
    <property type="component" value="Unassembled WGS sequence"/>
</dbReference>
<evidence type="ECO:0000256" key="1">
    <source>
        <dbReference type="SAM" id="Phobius"/>
    </source>
</evidence>
<proteinExistence type="predicted"/>
<dbReference type="EMBL" id="MHNB01000028">
    <property type="protein sequence ID" value="OGZ36315.1"/>
    <property type="molecule type" value="Genomic_DNA"/>
</dbReference>
<keyword evidence="1" id="KW-0812">Transmembrane</keyword>
<feature type="transmembrane region" description="Helical" evidence="1">
    <location>
        <begin position="51"/>
        <end position="70"/>
    </location>
</feature>
<dbReference type="STRING" id="1801997.A3J64_03135"/>
<protein>
    <submittedName>
        <fullName evidence="2">Uncharacterized protein</fullName>
    </submittedName>
</protein>
<sequence>MEWYWWFILVVIIVISVYSTIGFAIAFANIRRDRRKGYSFSKRMVVYEIRYGMCWGGFFIGTTIELFYYLDGFFGFR</sequence>
<dbReference type="AlphaFoldDB" id="A0A1G2FE36"/>
<keyword evidence="1" id="KW-0472">Membrane</keyword>
<organism evidence="2 3">
    <name type="scientific">Candidatus Portnoybacteria bacterium RIFCSPHIGHO2_12_FULL_38_9</name>
    <dbReference type="NCBI Taxonomy" id="1801997"/>
    <lineage>
        <taxon>Bacteria</taxon>
        <taxon>Candidatus Portnoyibacteriota</taxon>
    </lineage>
</organism>
<keyword evidence="1" id="KW-1133">Transmembrane helix</keyword>
<evidence type="ECO:0000313" key="3">
    <source>
        <dbReference type="Proteomes" id="UP000177061"/>
    </source>
</evidence>
<evidence type="ECO:0000313" key="2">
    <source>
        <dbReference type="EMBL" id="OGZ36315.1"/>
    </source>
</evidence>
<name>A0A1G2FE36_9BACT</name>